<sequence length="141" mass="15597">MAEILTVLVVAVITLYLATRGKKESHPRFTIVRKDLQQIDSEEDQAIYNMLTANGYYVSSRIQSGSVIIPLALEPYRIALLTGSVNPVNRVLLKFYLKNSGWKVASVSSSNPEQSLKVISRLTTGSKESRESLSAPEQKPS</sequence>
<dbReference type="OrthoDB" id="2878879at2"/>
<feature type="region of interest" description="Disordered" evidence="1">
    <location>
        <begin position="121"/>
        <end position="141"/>
    </location>
</feature>
<dbReference type="EMBL" id="PDOF01000001">
    <property type="protein sequence ID" value="PYZ97305.1"/>
    <property type="molecule type" value="Genomic_DNA"/>
</dbReference>
<comment type="caution">
    <text evidence="2">The sequence shown here is derived from an EMBL/GenBank/DDBJ whole genome shotgun (WGS) entry which is preliminary data.</text>
</comment>
<proteinExistence type="predicted"/>
<dbReference type="Proteomes" id="UP000248066">
    <property type="component" value="Unassembled WGS sequence"/>
</dbReference>
<protein>
    <submittedName>
        <fullName evidence="2">Uncharacterized protein</fullName>
    </submittedName>
</protein>
<dbReference type="RefSeq" id="WP_110516251.1">
    <property type="nucleotide sequence ID" value="NZ_PDOF01000001.1"/>
</dbReference>
<evidence type="ECO:0000313" key="3">
    <source>
        <dbReference type="Proteomes" id="UP000248066"/>
    </source>
</evidence>
<evidence type="ECO:0000313" key="2">
    <source>
        <dbReference type="EMBL" id="PYZ97305.1"/>
    </source>
</evidence>
<accession>A0A2W0HIK5</accession>
<gene>
    <name evidence="2" type="ORF">CR205_01500</name>
</gene>
<keyword evidence="3" id="KW-1185">Reference proteome</keyword>
<organism evidence="2 3">
    <name type="scientific">Alteribacter lacisalsi</name>
    <dbReference type="NCBI Taxonomy" id="2045244"/>
    <lineage>
        <taxon>Bacteria</taxon>
        <taxon>Bacillati</taxon>
        <taxon>Bacillota</taxon>
        <taxon>Bacilli</taxon>
        <taxon>Bacillales</taxon>
        <taxon>Bacillaceae</taxon>
        <taxon>Alteribacter</taxon>
    </lineage>
</organism>
<dbReference type="AlphaFoldDB" id="A0A2W0HIK5"/>
<name>A0A2W0HIK5_9BACI</name>
<evidence type="ECO:0000256" key="1">
    <source>
        <dbReference type="SAM" id="MobiDB-lite"/>
    </source>
</evidence>
<reference evidence="2 3" key="1">
    <citation type="submission" date="2017-10" db="EMBL/GenBank/DDBJ databases">
        <title>Bacillus sp. nov., a halophilic bacterium isolated from a Yangshapao Lake.</title>
        <authorList>
            <person name="Wang H."/>
        </authorList>
    </citation>
    <scope>NUCLEOTIDE SEQUENCE [LARGE SCALE GENOMIC DNA]</scope>
    <source>
        <strain evidence="2 3">YSP-3</strain>
    </source>
</reference>